<dbReference type="PROSITE" id="PS01149">
    <property type="entry name" value="PSI_RSU"/>
    <property type="match status" value="1"/>
</dbReference>
<evidence type="ECO:0000259" key="5">
    <source>
        <dbReference type="PROSITE" id="PS50158"/>
    </source>
</evidence>
<gene>
    <name evidence="6" type="ORF">ACHAWU_002850</name>
</gene>
<proteinExistence type="inferred from homology"/>
<dbReference type="InterPro" id="IPR006145">
    <property type="entry name" value="PsdUridine_synth_RsuA/RluA"/>
</dbReference>
<feature type="region of interest" description="Disordered" evidence="4">
    <location>
        <begin position="195"/>
        <end position="217"/>
    </location>
</feature>
<keyword evidence="7" id="KW-1185">Reference proteome</keyword>
<reference evidence="6 7" key="1">
    <citation type="submission" date="2024-10" db="EMBL/GenBank/DDBJ databases">
        <title>Updated reference genomes for cyclostephanoid diatoms.</title>
        <authorList>
            <person name="Roberts W.R."/>
            <person name="Alverson A.J."/>
        </authorList>
    </citation>
    <scope>NUCLEOTIDE SEQUENCE [LARGE SCALE GENOMIC DNA]</scope>
    <source>
        <strain evidence="6 7">AJA232-27</strain>
    </source>
</reference>
<dbReference type="InterPro" id="IPR020103">
    <property type="entry name" value="PsdUridine_synth_cat_dom_sf"/>
</dbReference>
<evidence type="ECO:0000256" key="4">
    <source>
        <dbReference type="SAM" id="MobiDB-lite"/>
    </source>
</evidence>
<dbReference type="InterPro" id="IPR036875">
    <property type="entry name" value="Znf_CCHC_sf"/>
</dbReference>
<dbReference type="Gene3D" id="3.30.70.1560">
    <property type="entry name" value="Alpha-L RNA-binding motif"/>
    <property type="match status" value="2"/>
</dbReference>
<evidence type="ECO:0000256" key="1">
    <source>
        <dbReference type="ARBA" id="ARBA00008348"/>
    </source>
</evidence>
<keyword evidence="3" id="KW-0862">Zinc</keyword>
<name>A0ABD3M1R4_9STRA</name>
<sequence length="348" mass="38294">MMTQAEGDSVGAIIGEDNASTSASSQAHHHPHQHLKMYKPARVLSQFVFNHRKRRNRALLGEFVDVAAFEANNNIMAIGRLDEDSEGLLLLTTDGKVSEIVRRKTIEKEYWVQVSGLITEDALERLRGGVQICIPPLPPSSSSSSFVGHGCDSNNRSIERGTGRLIYTTLPCKASKLETVMVECTTQQTSGTIADGGDLTSDSHQRHSNHNISTKRNKRKFQGTCNTCGNTGHKALDCDQNPIILDRGDERLDVRGPSIVALPPGISPPSRLPIREDDASSFHRHGPTSWISIIVTEGKYRQVRKMTAAVGYPTLRLVRVRIGSISLDGMKEGEVRMLHQTELDAINI</sequence>
<dbReference type="PANTHER" id="PTHR47683:SF2">
    <property type="entry name" value="RNA-BINDING S4 DOMAIN-CONTAINING PROTEIN"/>
    <property type="match status" value="1"/>
</dbReference>
<keyword evidence="3" id="KW-0863">Zinc-finger</keyword>
<dbReference type="SUPFAM" id="SSF57756">
    <property type="entry name" value="Retrovirus zinc finger-like domains"/>
    <property type="match status" value="1"/>
</dbReference>
<protein>
    <recommendedName>
        <fullName evidence="5">CCHC-type domain-containing protein</fullName>
    </recommendedName>
</protein>
<accession>A0ABD3M1R4</accession>
<dbReference type="InterPro" id="IPR001878">
    <property type="entry name" value="Znf_CCHC"/>
</dbReference>
<dbReference type="Gene3D" id="3.30.70.580">
    <property type="entry name" value="Pseudouridine synthase I, catalytic domain, N-terminal subdomain"/>
    <property type="match status" value="2"/>
</dbReference>
<feature type="domain" description="CCHC-type" evidence="5">
    <location>
        <begin position="225"/>
        <end position="240"/>
    </location>
</feature>
<evidence type="ECO:0000313" key="6">
    <source>
        <dbReference type="EMBL" id="KAL3757930.1"/>
    </source>
</evidence>
<evidence type="ECO:0000256" key="2">
    <source>
        <dbReference type="ARBA" id="ARBA00023235"/>
    </source>
</evidence>
<dbReference type="AlphaFoldDB" id="A0ABD3M1R4"/>
<dbReference type="GO" id="GO:0006364">
    <property type="term" value="P:rRNA processing"/>
    <property type="evidence" value="ECO:0007669"/>
    <property type="project" value="UniProtKB-ARBA"/>
</dbReference>
<keyword evidence="3" id="KW-0479">Metal-binding</keyword>
<dbReference type="GO" id="GO:0009982">
    <property type="term" value="F:pseudouridine synthase activity"/>
    <property type="evidence" value="ECO:0007669"/>
    <property type="project" value="UniProtKB-ARBA"/>
</dbReference>
<dbReference type="EMBL" id="JALLBG020000247">
    <property type="protein sequence ID" value="KAL3757930.1"/>
    <property type="molecule type" value="Genomic_DNA"/>
</dbReference>
<comment type="similarity">
    <text evidence="1">Belongs to the pseudouridine synthase RsuA family.</text>
</comment>
<dbReference type="GO" id="GO:0008270">
    <property type="term" value="F:zinc ion binding"/>
    <property type="evidence" value="ECO:0007669"/>
    <property type="project" value="UniProtKB-KW"/>
</dbReference>
<dbReference type="SUPFAM" id="SSF55120">
    <property type="entry name" value="Pseudouridine synthase"/>
    <property type="match status" value="1"/>
</dbReference>
<dbReference type="PANTHER" id="PTHR47683">
    <property type="entry name" value="PSEUDOURIDINE SYNTHASE FAMILY PROTEIN-RELATED"/>
    <property type="match status" value="1"/>
</dbReference>
<dbReference type="Proteomes" id="UP001530293">
    <property type="component" value="Unassembled WGS sequence"/>
</dbReference>
<dbReference type="PROSITE" id="PS50158">
    <property type="entry name" value="ZF_CCHC"/>
    <property type="match status" value="1"/>
</dbReference>
<dbReference type="Pfam" id="PF00849">
    <property type="entry name" value="PseudoU_synth_2"/>
    <property type="match status" value="1"/>
</dbReference>
<keyword evidence="2" id="KW-0413">Isomerase</keyword>
<organism evidence="6 7">
    <name type="scientific">Discostella pseudostelligera</name>
    <dbReference type="NCBI Taxonomy" id="259834"/>
    <lineage>
        <taxon>Eukaryota</taxon>
        <taxon>Sar</taxon>
        <taxon>Stramenopiles</taxon>
        <taxon>Ochrophyta</taxon>
        <taxon>Bacillariophyta</taxon>
        <taxon>Coscinodiscophyceae</taxon>
        <taxon>Thalassiosirophycidae</taxon>
        <taxon>Stephanodiscales</taxon>
        <taxon>Stephanodiscaceae</taxon>
        <taxon>Discostella</taxon>
    </lineage>
</organism>
<dbReference type="InterPro" id="IPR018496">
    <property type="entry name" value="PsdUridine_synth_RsuA/RluB_CS"/>
</dbReference>
<dbReference type="InterPro" id="IPR020094">
    <property type="entry name" value="TruA/RsuA/RluB/E/F_N"/>
</dbReference>
<feature type="compositionally biased region" description="Basic residues" evidence="4">
    <location>
        <begin position="206"/>
        <end position="217"/>
    </location>
</feature>
<dbReference type="InterPro" id="IPR042092">
    <property type="entry name" value="PsdUridine_s_RsuA/RluB/E/F_cat"/>
</dbReference>
<evidence type="ECO:0000256" key="3">
    <source>
        <dbReference type="PROSITE-ProRule" id="PRU00047"/>
    </source>
</evidence>
<dbReference type="InterPro" id="IPR050343">
    <property type="entry name" value="RsuA_PseudoU_synthase"/>
</dbReference>
<evidence type="ECO:0000313" key="7">
    <source>
        <dbReference type="Proteomes" id="UP001530293"/>
    </source>
</evidence>
<comment type="caution">
    <text evidence="6">The sequence shown here is derived from an EMBL/GenBank/DDBJ whole genome shotgun (WGS) entry which is preliminary data.</text>
</comment>